<dbReference type="InParanoid" id="A0A3N4LBY2"/>
<evidence type="ECO:0000256" key="4">
    <source>
        <dbReference type="ARBA" id="ARBA00038106"/>
    </source>
</evidence>
<dbReference type="InterPro" id="IPR046357">
    <property type="entry name" value="PPIase_dom_sf"/>
</dbReference>
<evidence type="ECO:0000259" key="6">
    <source>
        <dbReference type="PROSITE" id="PS50059"/>
    </source>
</evidence>
<organism evidence="7 8">
    <name type="scientific">Terfezia boudieri ATCC MYA-4762</name>
    <dbReference type="NCBI Taxonomy" id="1051890"/>
    <lineage>
        <taxon>Eukaryota</taxon>
        <taxon>Fungi</taxon>
        <taxon>Dikarya</taxon>
        <taxon>Ascomycota</taxon>
        <taxon>Pezizomycotina</taxon>
        <taxon>Pezizomycetes</taxon>
        <taxon>Pezizales</taxon>
        <taxon>Pezizaceae</taxon>
        <taxon>Terfezia</taxon>
    </lineage>
</organism>
<dbReference type="EC" id="5.2.1.8" evidence="5"/>
<gene>
    <name evidence="7" type="ORF">L211DRAFT_792273</name>
</gene>
<evidence type="ECO:0000256" key="5">
    <source>
        <dbReference type="PROSITE-ProRule" id="PRU00277"/>
    </source>
</evidence>
<dbReference type="PROSITE" id="PS50059">
    <property type="entry name" value="FKBP_PPIASE"/>
    <property type="match status" value="1"/>
</dbReference>
<keyword evidence="2 5" id="KW-0697">Rotamase</keyword>
<protein>
    <recommendedName>
        <fullName evidence="5">peptidylprolyl isomerase</fullName>
        <ecNumber evidence="5">5.2.1.8</ecNumber>
    </recommendedName>
</protein>
<dbReference type="Pfam" id="PF00254">
    <property type="entry name" value="FKBP_C"/>
    <property type="match status" value="1"/>
</dbReference>
<keyword evidence="8" id="KW-1185">Reference proteome</keyword>
<dbReference type="SUPFAM" id="SSF54534">
    <property type="entry name" value="FKBP-like"/>
    <property type="match status" value="1"/>
</dbReference>
<accession>A0A3N4LBY2</accession>
<dbReference type="AlphaFoldDB" id="A0A3N4LBY2"/>
<dbReference type="Proteomes" id="UP000267821">
    <property type="component" value="Unassembled WGS sequence"/>
</dbReference>
<dbReference type="FunCoup" id="A0A3N4LBY2">
    <property type="interactions" value="369"/>
</dbReference>
<sequence length="114" mass="12453">MSVPTKTVITQGDEVTFPKKGDLVTVHYVGTRKGDKGTDPVKFDSSRDRNEPFQVKIGMGRVIKAWDALIPTMSLGEKATLTCPPEFAYGQAGYPPIIPANATLTFEVELLKIN</sequence>
<evidence type="ECO:0000313" key="8">
    <source>
        <dbReference type="Proteomes" id="UP000267821"/>
    </source>
</evidence>
<dbReference type="PANTHER" id="PTHR10516:SF443">
    <property type="entry name" value="FK506-BINDING PROTEIN 59-RELATED"/>
    <property type="match status" value="1"/>
</dbReference>
<keyword evidence="3 5" id="KW-0413">Isomerase</keyword>
<dbReference type="InterPro" id="IPR050689">
    <property type="entry name" value="FKBP-type_PPIase"/>
</dbReference>
<dbReference type="EMBL" id="ML121572">
    <property type="protein sequence ID" value="RPB20404.1"/>
    <property type="molecule type" value="Genomic_DNA"/>
</dbReference>
<dbReference type="InterPro" id="IPR001179">
    <property type="entry name" value="PPIase_FKBP_dom"/>
</dbReference>
<name>A0A3N4LBY2_9PEZI</name>
<comment type="similarity">
    <text evidence="4">Belongs to the FKBP-type PPIase family. FKBP1 subfamily.</text>
</comment>
<reference evidence="7 8" key="1">
    <citation type="journal article" date="2018" name="Nat. Ecol. Evol.">
        <title>Pezizomycetes genomes reveal the molecular basis of ectomycorrhizal truffle lifestyle.</title>
        <authorList>
            <person name="Murat C."/>
            <person name="Payen T."/>
            <person name="Noel B."/>
            <person name="Kuo A."/>
            <person name="Morin E."/>
            <person name="Chen J."/>
            <person name="Kohler A."/>
            <person name="Krizsan K."/>
            <person name="Balestrini R."/>
            <person name="Da Silva C."/>
            <person name="Montanini B."/>
            <person name="Hainaut M."/>
            <person name="Levati E."/>
            <person name="Barry K.W."/>
            <person name="Belfiori B."/>
            <person name="Cichocki N."/>
            <person name="Clum A."/>
            <person name="Dockter R.B."/>
            <person name="Fauchery L."/>
            <person name="Guy J."/>
            <person name="Iotti M."/>
            <person name="Le Tacon F."/>
            <person name="Lindquist E.A."/>
            <person name="Lipzen A."/>
            <person name="Malagnac F."/>
            <person name="Mello A."/>
            <person name="Molinier V."/>
            <person name="Miyauchi S."/>
            <person name="Poulain J."/>
            <person name="Riccioni C."/>
            <person name="Rubini A."/>
            <person name="Sitrit Y."/>
            <person name="Splivallo R."/>
            <person name="Traeger S."/>
            <person name="Wang M."/>
            <person name="Zifcakova L."/>
            <person name="Wipf D."/>
            <person name="Zambonelli A."/>
            <person name="Paolocci F."/>
            <person name="Nowrousian M."/>
            <person name="Ottonello S."/>
            <person name="Baldrian P."/>
            <person name="Spatafora J.W."/>
            <person name="Henrissat B."/>
            <person name="Nagy L.G."/>
            <person name="Aury J.M."/>
            <person name="Wincker P."/>
            <person name="Grigoriev I.V."/>
            <person name="Bonfante P."/>
            <person name="Martin F.M."/>
        </authorList>
    </citation>
    <scope>NUCLEOTIDE SEQUENCE [LARGE SCALE GENOMIC DNA]</scope>
    <source>
        <strain evidence="7 8">ATCC MYA-4762</strain>
    </source>
</reference>
<dbReference type="Gene3D" id="3.10.50.40">
    <property type="match status" value="1"/>
</dbReference>
<dbReference type="OrthoDB" id="1902587at2759"/>
<dbReference type="GO" id="GO:0003755">
    <property type="term" value="F:peptidyl-prolyl cis-trans isomerase activity"/>
    <property type="evidence" value="ECO:0007669"/>
    <property type="project" value="UniProtKB-KW"/>
</dbReference>
<evidence type="ECO:0000256" key="2">
    <source>
        <dbReference type="ARBA" id="ARBA00023110"/>
    </source>
</evidence>
<dbReference type="STRING" id="1051890.A0A3N4LBY2"/>
<dbReference type="GO" id="GO:0005737">
    <property type="term" value="C:cytoplasm"/>
    <property type="evidence" value="ECO:0007669"/>
    <property type="project" value="TreeGrafter"/>
</dbReference>
<evidence type="ECO:0000256" key="3">
    <source>
        <dbReference type="ARBA" id="ARBA00023235"/>
    </source>
</evidence>
<proteinExistence type="inferred from homology"/>
<evidence type="ECO:0000256" key="1">
    <source>
        <dbReference type="ARBA" id="ARBA00000971"/>
    </source>
</evidence>
<dbReference type="PANTHER" id="PTHR10516">
    <property type="entry name" value="PEPTIDYL-PROLYL CIS-TRANS ISOMERASE"/>
    <property type="match status" value="1"/>
</dbReference>
<comment type="catalytic activity">
    <reaction evidence="1 5">
        <text>[protein]-peptidylproline (omega=180) = [protein]-peptidylproline (omega=0)</text>
        <dbReference type="Rhea" id="RHEA:16237"/>
        <dbReference type="Rhea" id="RHEA-COMP:10747"/>
        <dbReference type="Rhea" id="RHEA-COMP:10748"/>
        <dbReference type="ChEBI" id="CHEBI:83833"/>
        <dbReference type="ChEBI" id="CHEBI:83834"/>
        <dbReference type="EC" id="5.2.1.8"/>
    </reaction>
</comment>
<dbReference type="FunFam" id="3.10.50.40:FF:000025">
    <property type="entry name" value="Peptidylprolyl isomerase"/>
    <property type="match status" value="1"/>
</dbReference>
<feature type="domain" description="PPIase FKBP-type" evidence="6">
    <location>
        <begin position="21"/>
        <end position="114"/>
    </location>
</feature>
<evidence type="ECO:0000313" key="7">
    <source>
        <dbReference type="EMBL" id="RPB20404.1"/>
    </source>
</evidence>